<proteinExistence type="predicted"/>
<evidence type="ECO:0000313" key="2">
    <source>
        <dbReference type="WBParaSite" id="ES5_v2.g11142.t1"/>
    </source>
</evidence>
<organism evidence="1 2">
    <name type="scientific">Panagrolaimus sp. ES5</name>
    <dbReference type="NCBI Taxonomy" id="591445"/>
    <lineage>
        <taxon>Eukaryota</taxon>
        <taxon>Metazoa</taxon>
        <taxon>Ecdysozoa</taxon>
        <taxon>Nematoda</taxon>
        <taxon>Chromadorea</taxon>
        <taxon>Rhabditida</taxon>
        <taxon>Tylenchina</taxon>
        <taxon>Panagrolaimomorpha</taxon>
        <taxon>Panagrolaimoidea</taxon>
        <taxon>Panagrolaimidae</taxon>
        <taxon>Panagrolaimus</taxon>
    </lineage>
</organism>
<protein>
    <submittedName>
        <fullName evidence="2">Fatty acid desaturase N-terminal domain-containing protein</fullName>
    </submittedName>
</protein>
<dbReference type="WBParaSite" id="ES5_v2.g11142.t1">
    <property type="protein sequence ID" value="ES5_v2.g11142.t1"/>
    <property type="gene ID" value="ES5_v2.g11142"/>
</dbReference>
<evidence type="ECO:0000313" key="1">
    <source>
        <dbReference type="Proteomes" id="UP000887579"/>
    </source>
</evidence>
<name>A0AC34F2I1_9BILA</name>
<accession>A0AC34F2I1</accession>
<sequence length="86" mass="9778">MAPPSVTQTILASQEEIVRPVKNLPTLEEIKNAIPPHCFEKNAFKSIYFLIQDFVILGIGLRVCLQVHYSVLDMIVDMEVFQIIYG</sequence>
<reference evidence="2" key="1">
    <citation type="submission" date="2022-11" db="UniProtKB">
        <authorList>
            <consortium name="WormBaseParasite"/>
        </authorList>
    </citation>
    <scope>IDENTIFICATION</scope>
</reference>
<dbReference type="Proteomes" id="UP000887579">
    <property type="component" value="Unplaced"/>
</dbReference>